<protein>
    <recommendedName>
        <fullName evidence="3">O-methyltransferase</fullName>
    </recommendedName>
</protein>
<accession>A0A5S5BWG3</accession>
<organism evidence="1 2">
    <name type="scientific">Paenibacillus methanolicus</name>
    <dbReference type="NCBI Taxonomy" id="582686"/>
    <lineage>
        <taxon>Bacteria</taxon>
        <taxon>Bacillati</taxon>
        <taxon>Bacillota</taxon>
        <taxon>Bacilli</taxon>
        <taxon>Bacillales</taxon>
        <taxon>Paenibacillaceae</taxon>
        <taxon>Paenibacillus</taxon>
    </lineage>
</organism>
<evidence type="ECO:0000313" key="1">
    <source>
        <dbReference type="EMBL" id="TYP71377.1"/>
    </source>
</evidence>
<reference evidence="1 2" key="1">
    <citation type="submission" date="2019-07" db="EMBL/GenBank/DDBJ databases">
        <title>Genomic Encyclopedia of Type Strains, Phase III (KMG-III): the genomes of soil and plant-associated and newly described type strains.</title>
        <authorList>
            <person name="Whitman W."/>
        </authorList>
    </citation>
    <scope>NUCLEOTIDE SEQUENCE [LARGE SCALE GENOMIC DNA]</scope>
    <source>
        <strain evidence="1 2">BL24</strain>
    </source>
</reference>
<evidence type="ECO:0000313" key="2">
    <source>
        <dbReference type="Proteomes" id="UP000323257"/>
    </source>
</evidence>
<dbReference type="AlphaFoldDB" id="A0A5S5BWG3"/>
<proteinExistence type="predicted"/>
<keyword evidence="2" id="KW-1185">Reference proteome</keyword>
<name>A0A5S5BWG3_9BACL</name>
<evidence type="ECO:0008006" key="3">
    <source>
        <dbReference type="Google" id="ProtNLM"/>
    </source>
</evidence>
<comment type="caution">
    <text evidence="1">The sequence shown here is derived from an EMBL/GenBank/DDBJ whole genome shotgun (WGS) entry which is preliminary data.</text>
</comment>
<sequence>MMGMEATPLARQMDYVFRQMEPELIHAAAGTVTIQIRNDVIGKYGVCHNPIESRDGSIDAASAEPGLKPDQVLAFRKLALDSLNYKRGWTHGEIRFDFSVRKGSWSAGITFESNYNMANIANGMFRLQPKYGAPHALRDAP</sequence>
<gene>
    <name evidence="1" type="ORF">BCM02_110332</name>
</gene>
<dbReference type="Proteomes" id="UP000323257">
    <property type="component" value="Unassembled WGS sequence"/>
</dbReference>
<dbReference type="EMBL" id="VNHS01000010">
    <property type="protein sequence ID" value="TYP71377.1"/>
    <property type="molecule type" value="Genomic_DNA"/>
</dbReference>